<dbReference type="OrthoDB" id="9804891at2"/>
<sequence length="99" mass="11204">MPMSFLSRFRIKADKIADFVALIPQIEAISAEEPDTLGYKFYRLEEPGMFAVFESFTNADADVAHQQNPKLVGIIDDILACMDGSYTREYLYDIEQVSA</sequence>
<dbReference type="AlphaFoldDB" id="A0A437JCD1"/>
<evidence type="ECO:0000313" key="2">
    <source>
        <dbReference type="EMBL" id="RVT43541.1"/>
    </source>
</evidence>
<comment type="caution">
    <text evidence="2">The sequence shown here is derived from an EMBL/GenBank/DDBJ whole genome shotgun (WGS) entry which is preliminary data.</text>
</comment>
<reference evidence="2 3" key="1">
    <citation type="submission" date="2019-01" db="EMBL/GenBank/DDBJ databases">
        <authorList>
            <person name="Chen W.-M."/>
        </authorList>
    </citation>
    <scope>NUCLEOTIDE SEQUENCE [LARGE SCALE GENOMIC DNA]</scope>
    <source>
        <strain evidence="2 3">TLA-22</strain>
    </source>
</reference>
<keyword evidence="2" id="KW-0560">Oxidoreductase</keyword>
<gene>
    <name evidence="2" type="ORF">ENE74_02670</name>
</gene>
<dbReference type="RefSeq" id="WP_127689081.1">
    <property type="nucleotide sequence ID" value="NZ_RZUL01000001.1"/>
</dbReference>
<dbReference type="SUPFAM" id="SSF54909">
    <property type="entry name" value="Dimeric alpha+beta barrel"/>
    <property type="match status" value="1"/>
</dbReference>
<accession>A0A437JCD1</accession>
<keyword evidence="3" id="KW-1185">Reference proteome</keyword>
<evidence type="ECO:0000313" key="3">
    <source>
        <dbReference type="Proteomes" id="UP000282977"/>
    </source>
</evidence>
<dbReference type="InterPro" id="IPR011008">
    <property type="entry name" value="Dimeric_a/b-barrel"/>
</dbReference>
<feature type="domain" description="ABM" evidence="1">
    <location>
        <begin position="8"/>
        <end position="70"/>
    </location>
</feature>
<protein>
    <submittedName>
        <fullName evidence="2">Antibiotic biosynthesis monooxygenase</fullName>
    </submittedName>
</protein>
<dbReference type="InterPro" id="IPR007138">
    <property type="entry name" value="ABM_dom"/>
</dbReference>
<dbReference type="Proteomes" id="UP000282977">
    <property type="component" value="Unassembled WGS sequence"/>
</dbReference>
<name>A0A437JCD1_9SPHN</name>
<dbReference type="Gene3D" id="3.30.70.100">
    <property type="match status" value="1"/>
</dbReference>
<keyword evidence="2" id="KW-0503">Monooxygenase</keyword>
<evidence type="ECO:0000259" key="1">
    <source>
        <dbReference type="Pfam" id="PF03992"/>
    </source>
</evidence>
<proteinExistence type="predicted"/>
<dbReference type="Pfam" id="PF03992">
    <property type="entry name" value="ABM"/>
    <property type="match status" value="1"/>
</dbReference>
<dbReference type="GO" id="GO:0004497">
    <property type="term" value="F:monooxygenase activity"/>
    <property type="evidence" value="ECO:0007669"/>
    <property type="project" value="UniProtKB-KW"/>
</dbReference>
<dbReference type="EMBL" id="RZUL01000001">
    <property type="protein sequence ID" value="RVT43541.1"/>
    <property type="molecule type" value="Genomic_DNA"/>
</dbReference>
<organism evidence="2 3">
    <name type="scientific">Sphingobium algorifonticola</name>
    <dbReference type="NCBI Taxonomy" id="2008318"/>
    <lineage>
        <taxon>Bacteria</taxon>
        <taxon>Pseudomonadati</taxon>
        <taxon>Pseudomonadota</taxon>
        <taxon>Alphaproteobacteria</taxon>
        <taxon>Sphingomonadales</taxon>
        <taxon>Sphingomonadaceae</taxon>
        <taxon>Sphingobium</taxon>
    </lineage>
</organism>